<reference evidence="1" key="2">
    <citation type="submission" date="2022-01" db="EMBL/GenBank/DDBJ databases">
        <authorList>
            <person name="Yamashiro T."/>
            <person name="Shiraishi A."/>
            <person name="Satake H."/>
            <person name="Nakayama K."/>
        </authorList>
    </citation>
    <scope>NUCLEOTIDE SEQUENCE</scope>
</reference>
<name>A0ABQ5EYR5_9ASTR</name>
<dbReference type="Proteomes" id="UP001151760">
    <property type="component" value="Unassembled WGS sequence"/>
</dbReference>
<proteinExistence type="predicted"/>
<accession>A0ABQ5EYR5</accession>
<evidence type="ECO:0000313" key="2">
    <source>
        <dbReference type="Proteomes" id="UP001151760"/>
    </source>
</evidence>
<gene>
    <name evidence="1" type="ORF">Tco_0991164</name>
</gene>
<protein>
    <submittedName>
        <fullName evidence="1">Uncharacterized protein</fullName>
    </submittedName>
</protein>
<dbReference type="EMBL" id="BQNB010016815">
    <property type="protein sequence ID" value="GJT56110.1"/>
    <property type="molecule type" value="Genomic_DNA"/>
</dbReference>
<sequence length="370" mass="43895">MTIPTWKFPVTSWTMVINIENTFRVWQASYTFGAQYRKDEDSWVSSVPSDKKEGDDSNYGDLDVYEPQVFYDENDGIYAQAMIFVNKRMVRLMGVIVEQWLDLMYGDHKKVDIKTRGDDEVDLTNEEFSDLDDKSLIDKNKVIKIFRIDTNIFNFETPICKAFNELNYLLKINTNLFTYDILGVKTYEKYEEERAHELNNDQEESWSENGAPNELVDHLCKKFRFKNGKTKWPTYGKLKEEVLKQNAIYEGSWGNATRGVMNFCAWLKRCFRNFHELDYELLVKIEEYWWKVNNHGVFNNHTGRNDEEMKPNDDHGIGNLVSVWDNTHYHEEEEFEMIKYPFGPGEEYVAVKEHEYDDLTRVYEDACCTY</sequence>
<reference evidence="1" key="1">
    <citation type="journal article" date="2022" name="Int. J. Mol. Sci.">
        <title>Draft Genome of Tanacetum Coccineum: Genomic Comparison of Closely Related Tanacetum-Family Plants.</title>
        <authorList>
            <person name="Yamashiro T."/>
            <person name="Shiraishi A."/>
            <person name="Nakayama K."/>
            <person name="Satake H."/>
        </authorList>
    </citation>
    <scope>NUCLEOTIDE SEQUENCE</scope>
</reference>
<comment type="caution">
    <text evidence="1">The sequence shown here is derived from an EMBL/GenBank/DDBJ whole genome shotgun (WGS) entry which is preliminary data.</text>
</comment>
<organism evidence="1 2">
    <name type="scientific">Tanacetum coccineum</name>
    <dbReference type="NCBI Taxonomy" id="301880"/>
    <lineage>
        <taxon>Eukaryota</taxon>
        <taxon>Viridiplantae</taxon>
        <taxon>Streptophyta</taxon>
        <taxon>Embryophyta</taxon>
        <taxon>Tracheophyta</taxon>
        <taxon>Spermatophyta</taxon>
        <taxon>Magnoliopsida</taxon>
        <taxon>eudicotyledons</taxon>
        <taxon>Gunneridae</taxon>
        <taxon>Pentapetalae</taxon>
        <taxon>asterids</taxon>
        <taxon>campanulids</taxon>
        <taxon>Asterales</taxon>
        <taxon>Asteraceae</taxon>
        <taxon>Asteroideae</taxon>
        <taxon>Anthemideae</taxon>
        <taxon>Anthemidinae</taxon>
        <taxon>Tanacetum</taxon>
    </lineage>
</organism>
<keyword evidence="2" id="KW-1185">Reference proteome</keyword>
<evidence type="ECO:0000313" key="1">
    <source>
        <dbReference type="EMBL" id="GJT56110.1"/>
    </source>
</evidence>